<dbReference type="InterPro" id="IPR029058">
    <property type="entry name" value="AB_hydrolase_fold"/>
</dbReference>
<dbReference type="Pfam" id="PF00135">
    <property type="entry name" value="COesterase"/>
    <property type="match status" value="1"/>
</dbReference>
<dbReference type="InterPro" id="IPR002018">
    <property type="entry name" value="CarbesteraseB"/>
</dbReference>
<proteinExistence type="inferred from homology"/>
<organism evidence="5 6">
    <name type="scientific">Aplysia californica</name>
    <name type="common">California sea hare</name>
    <dbReference type="NCBI Taxonomy" id="6500"/>
    <lineage>
        <taxon>Eukaryota</taxon>
        <taxon>Metazoa</taxon>
        <taxon>Spiralia</taxon>
        <taxon>Lophotrochozoa</taxon>
        <taxon>Mollusca</taxon>
        <taxon>Gastropoda</taxon>
        <taxon>Heterobranchia</taxon>
        <taxon>Euthyneura</taxon>
        <taxon>Tectipleura</taxon>
        <taxon>Aplysiida</taxon>
        <taxon>Aplysioidea</taxon>
        <taxon>Aplysiidae</taxon>
        <taxon>Aplysia</taxon>
    </lineage>
</organism>
<dbReference type="InterPro" id="IPR019826">
    <property type="entry name" value="Carboxylesterase_B_AS"/>
</dbReference>
<reference evidence="6" key="1">
    <citation type="submission" date="2025-08" db="UniProtKB">
        <authorList>
            <consortium name="RefSeq"/>
        </authorList>
    </citation>
    <scope>IDENTIFICATION</scope>
</reference>
<sequence length="447" mass="49669">MSEDCLKLNVYVPGNASTHSHASKAVMLWLYGGAYLIGQSRIYNAERLAAFGDVIVVTANYRVGAFGFLSTGDGVLPGNAGLWDQQAAIAWVYENIADFGGDRNNITLFGESAGGASSTFQLLNPQNKGKIRRVIASSGTFACPWAFNDNSMTSARTFSMRLANRLGCSADRYPGFSVEGHKKILKCLRSRPMTSIIKNSLVSSLEETLFRADWVPSLDGHFIKRDVLSLFKLSSANLDSAGRNVHNFILNDTLLGDVDVMIGSNYDDGEVIVKTTAQLYLSGKTGLNLDDPNLTYEEVSKYYVTKILQDIYGVYNPLPKLEDLFRNVYVSKNMSLASVPDAVVHAVLDMTTDFEFFIPALQTLSNIATVSVHSERKMYMWQFDRKYPYLSRPHWVQHASHGDDLPYVFGFPQSMSEAFNITQAVQKAEWSTARNIMTFWSNFAKSG</sequence>
<dbReference type="EC" id="3.1.1.-" evidence="3"/>
<dbReference type="Proteomes" id="UP000694888">
    <property type="component" value="Unplaced"/>
</dbReference>
<dbReference type="RefSeq" id="XP_035827101.1">
    <property type="nucleotide sequence ID" value="XM_035971208.1"/>
</dbReference>
<dbReference type="Gene3D" id="3.40.50.1820">
    <property type="entry name" value="alpha/beta hydrolase"/>
    <property type="match status" value="1"/>
</dbReference>
<protein>
    <recommendedName>
        <fullName evidence="3">Carboxylic ester hydrolase</fullName>
        <ecNumber evidence="3">3.1.1.-</ecNumber>
    </recommendedName>
</protein>
<keyword evidence="2 3" id="KW-0378">Hydrolase</keyword>
<comment type="similarity">
    <text evidence="1 3">Belongs to the type-B carboxylesterase/lipase family.</text>
</comment>
<evidence type="ECO:0000313" key="5">
    <source>
        <dbReference type="Proteomes" id="UP000694888"/>
    </source>
</evidence>
<evidence type="ECO:0000313" key="6">
    <source>
        <dbReference type="RefSeq" id="XP_035827101.1"/>
    </source>
</evidence>
<name>A0ABM1VXF8_APLCA</name>
<dbReference type="PANTHER" id="PTHR43903">
    <property type="entry name" value="NEUROLIGIN"/>
    <property type="match status" value="1"/>
</dbReference>
<accession>A0ABM1VXF8</accession>
<dbReference type="GeneID" id="101861302"/>
<keyword evidence="5" id="KW-1185">Reference proteome</keyword>
<evidence type="ECO:0000259" key="4">
    <source>
        <dbReference type="Pfam" id="PF00135"/>
    </source>
</evidence>
<feature type="domain" description="Carboxylesterase type B" evidence="4">
    <location>
        <begin position="1"/>
        <end position="447"/>
    </location>
</feature>
<evidence type="ECO:0000256" key="1">
    <source>
        <dbReference type="ARBA" id="ARBA00005964"/>
    </source>
</evidence>
<evidence type="ECO:0000256" key="2">
    <source>
        <dbReference type="ARBA" id="ARBA00022801"/>
    </source>
</evidence>
<dbReference type="PROSITE" id="PS00122">
    <property type="entry name" value="CARBOXYLESTERASE_B_1"/>
    <property type="match status" value="1"/>
</dbReference>
<dbReference type="SUPFAM" id="SSF53474">
    <property type="entry name" value="alpha/beta-Hydrolases"/>
    <property type="match status" value="1"/>
</dbReference>
<gene>
    <name evidence="6" type="primary">LOC101861302</name>
</gene>
<evidence type="ECO:0000256" key="3">
    <source>
        <dbReference type="RuleBase" id="RU361235"/>
    </source>
</evidence>
<dbReference type="InterPro" id="IPR051093">
    <property type="entry name" value="Neuroligin/BSAL"/>
</dbReference>